<evidence type="ECO:0000259" key="2">
    <source>
        <dbReference type="Pfam" id="PF07589"/>
    </source>
</evidence>
<dbReference type="EMBL" id="CP058627">
    <property type="protein sequence ID" value="QLG86937.1"/>
    <property type="molecule type" value="Genomic_DNA"/>
</dbReference>
<proteinExistence type="predicted"/>
<dbReference type="AlphaFoldDB" id="A0A7H9BEH3"/>
<dbReference type="Proteomes" id="UP000509597">
    <property type="component" value="Chromosome"/>
</dbReference>
<feature type="signal peptide" evidence="1">
    <location>
        <begin position="1"/>
        <end position="26"/>
    </location>
</feature>
<dbReference type="KEGG" id="chiz:HQ393_01040"/>
<evidence type="ECO:0000313" key="4">
    <source>
        <dbReference type="Proteomes" id="UP000509597"/>
    </source>
</evidence>
<name>A0A7H9BEH3_9NEIS</name>
<keyword evidence="1" id="KW-0732">Signal</keyword>
<feature type="chain" id="PRO_5028880036" evidence="1">
    <location>
        <begin position="27"/>
        <end position="164"/>
    </location>
</feature>
<evidence type="ECO:0000256" key="1">
    <source>
        <dbReference type="SAM" id="SignalP"/>
    </source>
</evidence>
<reference evidence="3 4" key="1">
    <citation type="submission" date="2020-07" db="EMBL/GenBank/DDBJ databases">
        <title>Complete genome sequence of Chitinibacter sp. 2T18.</title>
        <authorList>
            <person name="Bae J.-W."/>
            <person name="Choi J.-W."/>
        </authorList>
    </citation>
    <scope>NUCLEOTIDE SEQUENCE [LARGE SCALE GENOMIC DNA]</scope>
    <source>
        <strain evidence="3 4">2T18</strain>
    </source>
</reference>
<organism evidence="3 4">
    <name type="scientific">Chitinibacter bivalviorum</name>
    <dbReference type="NCBI Taxonomy" id="2739434"/>
    <lineage>
        <taxon>Bacteria</taxon>
        <taxon>Pseudomonadati</taxon>
        <taxon>Pseudomonadota</taxon>
        <taxon>Betaproteobacteria</taxon>
        <taxon>Neisseriales</taxon>
        <taxon>Chitinibacteraceae</taxon>
        <taxon>Chitinibacter</taxon>
    </lineage>
</organism>
<accession>A0A7H9BEH3</accession>
<sequence length="164" mass="17491">MEMFDMRMTQLAVAAALVLSAGVSQAAVTYSKDFTFSPAGLFAFEQSLNVTGPSKLTFTLTPDANAKGDLANLFGFTWRIAPTVDNGPYVSTVFAPGQKTYSNTFDLNTAGTYGFLFTSAGAHNWTGKLNVSVAPVPEPETYALMGMGLLGLLAARRRKMKQAA</sequence>
<dbReference type="NCBIfam" id="TIGR02595">
    <property type="entry name" value="PEP_CTERM"/>
    <property type="match status" value="1"/>
</dbReference>
<dbReference type="InterPro" id="IPR013424">
    <property type="entry name" value="Ice-binding_C"/>
</dbReference>
<feature type="domain" description="Ice-binding protein C-terminal" evidence="2">
    <location>
        <begin position="135"/>
        <end position="158"/>
    </location>
</feature>
<dbReference type="Pfam" id="PF07589">
    <property type="entry name" value="PEP-CTERM"/>
    <property type="match status" value="1"/>
</dbReference>
<protein>
    <submittedName>
        <fullName evidence="3">PEP-CTERM sorting domain-containing protein</fullName>
    </submittedName>
</protein>
<evidence type="ECO:0000313" key="3">
    <source>
        <dbReference type="EMBL" id="QLG86937.1"/>
    </source>
</evidence>
<keyword evidence="4" id="KW-1185">Reference proteome</keyword>
<gene>
    <name evidence="3" type="ORF">HQ393_01040</name>
</gene>